<name>A0ACB8S7I0_9AGAM</name>
<sequence length="497" mass="51851">MGLLDNIRWSPKPPAQALPSIDSSAALPIASEPPAAATTELPVSTAAPSTASHTTEAPSTAAKPPRWSFQRTLDLFSPQKNEHKPALSLAQDQTKREHAAHAAQAPKAKRPAANKSDRRAKQSALVVRELIVGSPAGGTRGVEVTDKALVKKAKPTQGVSRDVVNRVKTQLLAPKAANRVIAQLRALPAVDAPDAPNEGASNVLPIHAVCLPYTESETQEKHFSLLESAAATSSVATATLSSISSAFADLRLVSLVSAPNFGLGASAEAEGILAGAVPTAETIIEGAEQITPQLMALGYATGKAVIPDHTGVYPPTDRMSVLTYWWGLELVLPPPSIAYLDNTQSISHTVMNFLTALGMLNNGVREILPFVRYMSQFVDFEFNQIRGQDQGQGVVCAATWIMPAAMVPRPWDFPAPPASEPDTAADAPSVEPVNGKPSQVTSPAPVLSPGAPPQSPAPIESSPEKRAGPNDTPSPLVTPPIAVFPAPGVSVAVASGA</sequence>
<evidence type="ECO:0000313" key="1">
    <source>
        <dbReference type="EMBL" id="KAI0051901.1"/>
    </source>
</evidence>
<evidence type="ECO:0000313" key="2">
    <source>
        <dbReference type="Proteomes" id="UP000814033"/>
    </source>
</evidence>
<accession>A0ACB8S7I0</accession>
<comment type="caution">
    <text evidence="1">The sequence shown here is derived from an EMBL/GenBank/DDBJ whole genome shotgun (WGS) entry which is preliminary data.</text>
</comment>
<gene>
    <name evidence="1" type="ORF">FA95DRAFT_1554134</name>
</gene>
<proteinExistence type="predicted"/>
<protein>
    <submittedName>
        <fullName evidence="1">Uncharacterized protein</fullName>
    </submittedName>
</protein>
<reference evidence="1" key="2">
    <citation type="journal article" date="2022" name="New Phytol.">
        <title>Evolutionary transition to the ectomycorrhizal habit in the genomes of a hyperdiverse lineage of mushroom-forming fungi.</title>
        <authorList>
            <person name="Looney B."/>
            <person name="Miyauchi S."/>
            <person name="Morin E."/>
            <person name="Drula E."/>
            <person name="Courty P.E."/>
            <person name="Kohler A."/>
            <person name="Kuo A."/>
            <person name="LaButti K."/>
            <person name="Pangilinan J."/>
            <person name="Lipzen A."/>
            <person name="Riley R."/>
            <person name="Andreopoulos W."/>
            <person name="He G."/>
            <person name="Johnson J."/>
            <person name="Nolan M."/>
            <person name="Tritt A."/>
            <person name="Barry K.W."/>
            <person name="Grigoriev I.V."/>
            <person name="Nagy L.G."/>
            <person name="Hibbett D."/>
            <person name="Henrissat B."/>
            <person name="Matheny P.B."/>
            <person name="Labbe J."/>
            <person name="Martin F.M."/>
        </authorList>
    </citation>
    <scope>NUCLEOTIDE SEQUENCE</scope>
    <source>
        <strain evidence="1">FP105234-sp</strain>
    </source>
</reference>
<organism evidence="1 2">
    <name type="scientific">Auriscalpium vulgare</name>
    <dbReference type="NCBI Taxonomy" id="40419"/>
    <lineage>
        <taxon>Eukaryota</taxon>
        <taxon>Fungi</taxon>
        <taxon>Dikarya</taxon>
        <taxon>Basidiomycota</taxon>
        <taxon>Agaricomycotina</taxon>
        <taxon>Agaricomycetes</taxon>
        <taxon>Russulales</taxon>
        <taxon>Auriscalpiaceae</taxon>
        <taxon>Auriscalpium</taxon>
    </lineage>
</organism>
<dbReference type="Proteomes" id="UP000814033">
    <property type="component" value="Unassembled WGS sequence"/>
</dbReference>
<keyword evidence="2" id="KW-1185">Reference proteome</keyword>
<dbReference type="EMBL" id="MU275849">
    <property type="protein sequence ID" value="KAI0051901.1"/>
    <property type="molecule type" value="Genomic_DNA"/>
</dbReference>
<reference evidence="1" key="1">
    <citation type="submission" date="2021-02" db="EMBL/GenBank/DDBJ databases">
        <authorList>
            <consortium name="DOE Joint Genome Institute"/>
            <person name="Ahrendt S."/>
            <person name="Looney B.P."/>
            <person name="Miyauchi S."/>
            <person name="Morin E."/>
            <person name="Drula E."/>
            <person name="Courty P.E."/>
            <person name="Chicoki N."/>
            <person name="Fauchery L."/>
            <person name="Kohler A."/>
            <person name="Kuo A."/>
            <person name="Labutti K."/>
            <person name="Pangilinan J."/>
            <person name="Lipzen A."/>
            <person name="Riley R."/>
            <person name="Andreopoulos W."/>
            <person name="He G."/>
            <person name="Johnson J."/>
            <person name="Barry K.W."/>
            <person name="Grigoriev I.V."/>
            <person name="Nagy L."/>
            <person name="Hibbett D."/>
            <person name="Henrissat B."/>
            <person name="Matheny P.B."/>
            <person name="Labbe J."/>
            <person name="Martin F."/>
        </authorList>
    </citation>
    <scope>NUCLEOTIDE SEQUENCE</scope>
    <source>
        <strain evidence="1">FP105234-sp</strain>
    </source>
</reference>